<dbReference type="InterPro" id="IPR001828">
    <property type="entry name" value="ANF_lig-bd_rcpt"/>
</dbReference>
<dbReference type="AlphaFoldDB" id="T1L122"/>
<evidence type="ECO:0008006" key="25">
    <source>
        <dbReference type="Google" id="ProtNLM"/>
    </source>
</evidence>
<organism evidence="23 24">
    <name type="scientific">Tetranychus urticae</name>
    <name type="common">Two-spotted spider mite</name>
    <dbReference type="NCBI Taxonomy" id="32264"/>
    <lineage>
        <taxon>Eukaryota</taxon>
        <taxon>Metazoa</taxon>
        <taxon>Ecdysozoa</taxon>
        <taxon>Arthropoda</taxon>
        <taxon>Chelicerata</taxon>
        <taxon>Arachnida</taxon>
        <taxon>Acari</taxon>
        <taxon>Acariformes</taxon>
        <taxon>Trombidiformes</taxon>
        <taxon>Prostigmata</taxon>
        <taxon>Eleutherengona</taxon>
        <taxon>Raphignathae</taxon>
        <taxon>Tetranychoidea</taxon>
        <taxon>Tetranychidae</taxon>
        <taxon>Tetranychus</taxon>
    </lineage>
</organism>
<feature type="compositionally biased region" description="Basic and acidic residues" evidence="19">
    <location>
        <begin position="1038"/>
        <end position="1058"/>
    </location>
</feature>
<comment type="subcellular location">
    <subcellularLocation>
        <location evidence="1">Cell membrane</location>
        <topology evidence="1">Multi-pass membrane protein</topology>
    </subcellularLocation>
    <subcellularLocation>
        <location evidence="15">Postsynaptic cell membrane</location>
    </subcellularLocation>
</comment>
<evidence type="ECO:0000256" key="11">
    <source>
        <dbReference type="ARBA" id="ARBA00023180"/>
    </source>
</evidence>
<evidence type="ECO:0000256" key="13">
    <source>
        <dbReference type="ARBA" id="ARBA00023286"/>
    </source>
</evidence>
<evidence type="ECO:0000259" key="21">
    <source>
        <dbReference type="SMART" id="SM00079"/>
    </source>
</evidence>
<dbReference type="InterPro" id="IPR028082">
    <property type="entry name" value="Peripla_BP_I"/>
</dbReference>
<feature type="binding site" evidence="16">
    <location>
        <position position="556"/>
    </location>
    <ligand>
        <name>L-glutamate</name>
        <dbReference type="ChEBI" id="CHEBI:29985"/>
    </ligand>
</feature>
<keyword evidence="10" id="KW-0675">Receptor</keyword>
<dbReference type="SMART" id="SM00079">
    <property type="entry name" value="PBPe"/>
    <property type="match status" value="1"/>
</dbReference>
<feature type="site" description="Interaction with the cone snail toxin Con-ikot-ikot" evidence="17">
    <location>
        <position position="728"/>
    </location>
</feature>
<keyword evidence="12" id="KW-0628">Postsynaptic cell membrane</keyword>
<feature type="domain" description="Ionotropic glutamate receptor L-glutamate and glycine-binding" evidence="22">
    <location>
        <begin position="471"/>
        <end position="540"/>
    </location>
</feature>
<keyword evidence="6 20" id="KW-1133">Transmembrane helix</keyword>
<dbReference type="SUPFAM" id="SSF53822">
    <property type="entry name" value="Periplasmic binding protein-like I"/>
    <property type="match status" value="1"/>
</dbReference>
<evidence type="ECO:0000256" key="14">
    <source>
        <dbReference type="ARBA" id="ARBA00023303"/>
    </source>
</evidence>
<keyword evidence="3" id="KW-0813">Transport</keyword>
<feature type="site" description="Crucial to convey clamshell closure to channel opening" evidence="17">
    <location>
        <position position="698"/>
    </location>
</feature>
<feature type="transmembrane region" description="Helical" evidence="20">
    <location>
        <begin position="665"/>
        <end position="691"/>
    </location>
</feature>
<reference evidence="23" key="2">
    <citation type="submission" date="2015-06" db="UniProtKB">
        <authorList>
            <consortium name="EnsemblMetazoa"/>
        </authorList>
    </citation>
    <scope>IDENTIFICATION</scope>
</reference>
<dbReference type="GO" id="GO:0015276">
    <property type="term" value="F:ligand-gated monoatomic ion channel activity"/>
    <property type="evidence" value="ECO:0007669"/>
    <property type="project" value="InterPro"/>
</dbReference>
<dbReference type="EMBL" id="CAEY01000889">
    <property type="status" value="NOT_ANNOTATED_CDS"/>
    <property type="molecule type" value="Genomic_DNA"/>
</dbReference>
<evidence type="ECO:0000256" key="17">
    <source>
        <dbReference type="PIRSR" id="PIRSR601508-2"/>
    </source>
</evidence>
<proteinExistence type="inferred from homology"/>
<dbReference type="Pfam" id="PF10613">
    <property type="entry name" value="Lig_chan-Glu_bd"/>
    <property type="match status" value="1"/>
</dbReference>
<keyword evidence="18" id="KW-1015">Disulfide bond</keyword>
<comment type="similarity">
    <text evidence="2">Belongs to the glutamate-gated ion channel (TC 1.A.10.1) family.</text>
</comment>
<evidence type="ECO:0000313" key="24">
    <source>
        <dbReference type="Proteomes" id="UP000015104"/>
    </source>
</evidence>
<dbReference type="Pfam" id="PF01094">
    <property type="entry name" value="ANF_receptor"/>
    <property type="match status" value="2"/>
</dbReference>
<feature type="disulfide bond" evidence="18">
    <location>
        <begin position="778"/>
        <end position="835"/>
    </location>
</feature>
<evidence type="ECO:0000256" key="19">
    <source>
        <dbReference type="SAM" id="MobiDB-lite"/>
    </source>
</evidence>
<evidence type="ECO:0000259" key="22">
    <source>
        <dbReference type="SMART" id="SM00918"/>
    </source>
</evidence>
<evidence type="ECO:0000256" key="1">
    <source>
        <dbReference type="ARBA" id="ARBA00004651"/>
    </source>
</evidence>
<dbReference type="SUPFAM" id="SSF53850">
    <property type="entry name" value="Periplasmic binding protein-like II"/>
    <property type="match status" value="1"/>
</dbReference>
<dbReference type="Proteomes" id="UP000015104">
    <property type="component" value="Unassembled WGS sequence"/>
</dbReference>
<keyword evidence="9 20" id="KW-0472">Membrane</keyword>
<dbReference type="GO" id="GO:0045211">
    <property type="term" value="C:postsynaptic membrane"/>
    <property type="evidence" value="ECO:0007669"/>
    <property type="project" value="UniProtKB-SubCell"/>
</dbReference>
<evidence type="ECO:0000256" key="12">
    <source>
        <dbReference type="ARBA" id="ARBA00023257"/>
    </source>
</evidence>
<evidence type="ECO:0000256" key="8">
    <source>
        <dbReference type="ARBA" id="ARBA00023065"/>
    </source>
</evidence>
<feature type="domain" description="Ionotropic glutamate receptor C-terminal" evidence="21">
    <location>
        <begin position="478"/>
        <end position="829"/>
    </location>
</feature>
<feature type="transmembrane region" description="Helical" evidence="20">
    <location>
        <begin position="854"/>
        <end position="875"/>
    </location>
</feature>
<dbReference type="FunFam" id="3.40.190.10:FF:000010">
    <property type="entry name" value="glutamate receptor ionotropic, NMDA 1 isoform X1"/>
    <property type="match status" value="1"/>
</dbReference>
<dbReference type="Gene3D" id="3.40.50.2300">
    <property type="match status" value="2"/>
</dbReference>
<feature type="region of interest" description="Disordered" evidence="19">
    <location>
        <begin position="934"/>
        <end position="1006"/>
    </location>
</feature>
<feature type="transmembrane region" description="Helical" evidence="20">
    <location>
        <begin position="595"/>
        <end position="613"/>
    </location>
</feature>
<sequence length="1235" mass="139537">MLGMIPCPIRWMKRHPRRYTTEHFIASSESFLVNVTISCNVIKLTLGRWPSSGHHQNKMSSSESLKVINVGAVLETSESIGQFFQAIEEVNMEPNVLPPGVSLYAISNPPSPNPVRMVQEFCEKMIKSEVYAVVIDDVDSPEASVISQTCDFLNIPVIGLSNRNSYLSDTHMHSVYLRTVPPYSHQVDVWIEMLTTLNYSHVVFIHGADYDGRTTFTRFQSLAEKSGIQIRSVIEYETGVTDIVDELEEADEEIQCRVYLLYANELEAQSIFLEVLKLNMTLPGYVWIVSEAALRATNVPDGVLALQLFNANNRASHIVDSIYIIGLAIRDMLPIENVTRPPSKCGDLSANSWETGPTFYNYLRKQFLLYGKTGRVAFDGKGDRIDAEYEIINRVRGRSVTIGQYAFSQSKMKMHLSLNINEITWPGGQTTQPLGYVRPNHLRIVTLEEEPFIFVQGPVSGAEECIGDTFPCGKTDTTTGVERMYCCSGYCIDFLVDLSRRLNFTYTLYQVADGVYGNFEHVNGTNEPKVWTGLVGDLIYKKADMIVAPLTINPERSLFIEFSKPFKYQGITILEKKLPKRAGLASFLQPFEESLWLLVMISVHVVALALYLLDRFSPFGRYKLPNSDVTEEDALNLSSAIWFAWGVLLNSGIGEGTPRSFSGRVLGMVWAGFAMIVIASYTANLAAFLVLERPTTSLTGINDPRLRNPTESFTYATVKGSAVEMYFKRQVELKEMYEYMLDKNYPTVEDAVFAVKNDEVSALFWDSARLEWEAAKDCDLITAAEQFGRSGYGIGLVKNSFWTEQMNSAILSMHESGFMTDLDNKWILSEDNDMCLNRNDPVPTTLGLRNMAGVFILLGAGIIGGIALIVIEVVYKKRQVSQQRQLESARAASEKWKRFVEKRRLYRTNIHALRQEQLRQEQLRSEKIYSSKLVDSQQPNKIEKPTEGQVHSQSEKTSEITKRNPSQHQQQYYQQSSLTSQYSNYQETEQRSQRLQASSFESDHQCTPLASQHHLYDISTAHHQPHQDATPYTVERGLTEMKMEDNRKKRKNDVEIESKIVTPPSEYQRSYHEQSGPYRSAKGKSSQQAAHLRQAHQNQPQYQQQIPFQHSQQTHPRSLHQGYTASVTPSLSRSAPSSVEIEMAKASLKKSSKPAKEASSGKGVGKSSEVSRKRFLKRESSMNYERGSTPDSYTRGGDSRRGTPSPNQGHLIKPPHALVYSSRPQDFNFSYGYTT</sequence>
<feature type="compositionally biased region" description="Low complexity" evidence="19">
    <location>
        <begin position="966"/>
        <end position="986"/>
    </location>
</feature>
<dbReference type="HOGENOM" id="CLU_007257_2_0_1"/>
<feature type="transmembrane region" description="Helical" evidence="20">
    <location>
        <begin position="634"/>
        <end position="653"/>
    </location>
</feature>
<evidence type="ECO:0000256" key="3">
    <source>
        <dbReference type="ARBA" id="ARBA00022448"/>
    </source>
</evidence>
<keyword evidence="14" id="KW-0407">Ion channel</keyword>
<feature type="compositionally biased region" description="Basic and acidic residues" evidence="19">
    <location>
        <begin position="1169"/>
        <end position="1180"/>
    </location>
</feature>
<dbReference type="Gene3D" id="1.10.287.70">
    <property type="match status" value="1"/>
</dbReference>
<dbReference type="FunFam" id="3.40.190.10:FF:000177">
    <property type="entry name" value="Glutamate [NMDA] receptor subunit 1"/>
    <property type="match status" value="1"/>
</dbReference>
<dbReference type="EnsemblMetazoa" id="tetur31g00200.1">
    <property type="protein sequence ID" value="tetur31g00200.1"/>
    <property type="gene ID" value="tetur31g00200"/>
</dbReference>
<evidence type="ECO:0000256" key="18">
    <source>
        <dbReference type="PIRSR" id="PIRSR601508-3"/>
    </source>
</evidence>
<dbReference type="PANTHER" id="PTHR18966">
    <property type="entry name" value="IONOTROPIC GLUTAMATE RECEPTOR"/>
    <property type="match status" value="1"/>
</dbReference>
<feature type="region of interest" description="Disordered" evidence="19">
    <location>
        <begin position="1038"/>
        <end position="1219"/>
    </location>
</feature>
<accession>T1L122</accession>
<evidence type="ECO:0000256" key="20">
    <source>
        <dbReference type="SAM" id="Phobius"/>
    </source>
</evidence>
<evidence type="ECO:0000256" key="4">
    <source>
        <dbReference type="ARBA" id="ARBA00022475"/>
    </source>
</evidence>
<keyword evidence="8" id="KW-0406">Ion transport</keyword>
<dbReference type="eggNOG" id="KOG4440">
    <property type="taxonomic scope" value="Eukaryota"/>
</dbReference>
<feature type="compositionally biased region" description="Basic and acidic residues" evidence="19">
    <location>
        <begin position="953"/>
        <end position="962"/>
    </location>
</feature>
<feature type="compositionally biased region" description="Low complexity" evidence="19">
    <location>
        <begin position="1157"/>
        <end position="1168"/>
    </location>
</feature>
<keyword evidence="4" id="KW-1003">Cell membrane</keyword>
<evidence type="ECO:0000256" key="7">
    <source>
        <dbReference type="ARBA" id="ARBA00023018"/>
    </source>
</evidence>
<keyword evidence="5 20" id="KW-0812">Transmembrane</keyword>
<dbReference type="SUPFAM" id="SSF81324">
    <property type="entry name" value="Voltage-gated potassium channels"/>
    <property type="match status" value="1"/>
</dbReference>
<keyword evidence="13" id="KW-1071">Ligand-gated ion channel</keyword>
<dbReference type="Pfam" id="PF00060">
    <property type="entry name" value="Lig_chan"/>
    <property type="match status" value="1"/>
</dbReference>
<reference evidence="24" key="1">
    <citation type="submission" date="2011-08" db="EMBL/GenBank/DDBJ databases">
        <authorList>
            <person name="Rombauts S."/>
        </authorList>
    </citation>
    <scope>NUCLEOTIDE SEQUENCE</scope>
    <source>
        <strain evidence="24">London</strain>
    </source>
</reference>
<feature type="binding site" evidence="16">
    <location>
        <position position="766"/>
    </location>
    <ligand>
        <name>L-glutamate</name>
        <dbReference type="ChEBI" id="CHEBI:29985"/>
    </ligand>
</feature>
<dbReference type="InterPro" id="IPR015683">
    <property type="entry name" value="Ionotropic_Glu_rcpt"/>
</dbReference>
<dbReference type="SMART" id="SM00918">
    <property type="entry name" value="Lig_chan-Glu_bd"/>
    <property type="match status" value="1"/>
</dbReference>
<evidence type="ECO:0000256" key="16">
    <source>
        <dbReference type="PIRSR" id="PIRSR601508-1"/>
    </source>
</evidence>
<evidence type="ECO:0000256" key="6">
    <source>
        <dbReference type="ARBA" id="ARBA00022989"/>
    </source>
</evidence>
<dbReference type="Gene3D" id="3.40.190.10">
    <property type="entry name" value="Periplasmic binding protein-like II"/>
    <property type="match status" value="2"/>
</dbReference>
<evidence type="ECO:0000256" key="9">
    <source>
        <dbReference type="ARBA" id="ARBA00023136"/>
    </source>
</evidence>
<dbReference type="InterPro" id="IPR019594">
    <property type="entry name" value="Glu/Gly-bd"/>
</dbReference>
<dbReference type="GO" id="GO:0038023">
    <property type="term" value="F:signaling receptor activity"/>
    <property type="evidence" value="ECO:0007669"/>
    <property type="project" value="InterPro"/>
</dbReference>
<evidence type="ECO:0000256" key="15">
    <source>
        <dbReference type="ARBA" id="ARBA00034100"/>
    </source>
</evidence>
<keyword evidence="24" id="KW-1185">Reference proteome</keyword>
<dbReference type="InterPro" id="IPR001508">
    <property type="entry name" value="Iono_Glu_rcpt_met"/>
</dbReference>
<name>T1L122_TETUR</name>
<feature type="compositionally biased region" description="Polar residues" evidence="19">
    <location>
        <begin position="1121"/>
        <end position="1137"/>
    </location>
</feature>
<feature type="compositionally biased region" description="Low complexity" evidence="19">
    <location>
        <begin position="1095"/>
        <end position="1113"/>
    </location>
</feature>
<keyword evidence="11" id="KW-0325">Glycoprotein</keyword>
<evidence type="ECO:0000313" key="23">
    <source>
        <dbReference type="EnsemblMetazoa" id="tetur31g00200.1"/>
    </source>
</evidence>
<evidence type="ECO:0000256" key="2">
    <source>
        <dbReference type="ARBA" id="ARBA00008685"/>
    </source>
</evidence>
<dbReference type="PRINTS" id="PR00177">
    <property type="entry name" value="NMDARECEPTOR"/>
</dbReference>
<evidence type="ECO:0000256" key="5">
    <source>
        <dbReference type="ARBA" id="ARBA00022692"/>
    </source>
</evidence>
<protein>
    <recommendedName>
        <fullName evidence="25">Glutamate [NMDA] receptor subunit 1</fullName>
    </recommendedName>
</protein>
<keyword evidence="7" id="KW-0770">Synapse</keyword>
<dbReference type="STRING" id="32264.T1L122"/>
<feature type="binding site" evidence="16">
    <location>
        <position position="549"/>
    </location>
    <ligand>
        <name>L-glutamate</name>
        <dbReference type="ChEBI" id="CHEBI:29985"/>
    </ligand>
</feature>
<evidence type="ECO:0000256" key="10">
    <source>
        <dbReference type="ARBA" id="ARBA00023170"/>
    </source>
</evidence>
<dbReference type="InterPro" id="IPR001320">
    <property type="entry name" value="Iontro_rcpt_C"/>
</dbReference>
<feature type="binding site" evidence="16">
    <location>
        <position position="551"/>
    </location>
    <ligand>
        <name>L-glutamate</name>
        <dbReference type="ChEBI" id="CHEBI:29985"/>
    </ligand>
</feature>